<feature type="compositionally biased region" description="Acidic residues" evidence="1">
    <location>
        <begin position="12"/>
        <end position="23"/>
    </location>
</feature>
<dbReference type="OrthoDB" id="167718at2759"/>
<feature type="compositionally biased region" description="Basic and acidic residues" evidence="1">
    <location>
        <begin position="24"/>
        <end position="37"/>
    </location>
</feature>
<feature type="region of interest" description="Disordered" evidence="1">
    <location>
        <begin position="1"/>
        <end position="37"/>
    </location>
</feature>
<sequence>MNGNKKDKKDGEEEETKEEEDKVEIDGKEVSVDDSHYSSEIQKRMDIALLQNGRTIDNRKIKVELTVGGGGNSEDRREKIGKKNDKMDIERTIRMNNLKKKAAAAAANNKNRRD</sequence>
<dbReference type="Proteomes" id="UP000092321">
    <property type="component" value="Unassembled WGS sequence"/>
</dbReference>
<evidence type="ECO:0000313" key="3">
    <source>
        <dbReference type="Proteomes" id="UP000092321"/>
    </source>
</evidence>
<proteinExistence type="predicted"/>
<dbReference type="EMBL" id="LXPE01000012">
    <property type="protein sequence ID" value="OBA26897.1"/>
    <property type="molecule type" value="Genomic_DNA"/>
</dbReference>
<comment type="caution">
    <text evidence="2">The sequence shown here is derived from an EMBL/GenBank/DDBJ whole genome shotgun (WGS) entry which is preliminary data.</text>
</comment>
<feature type="compositionally biased region" description="Basic and acidic residues" evidence="1">
    <location>
        <begin position="1"/>
        <end position="11"/>
    </location>
</feature>
<evidence type="ECO:0000313" key="2">
    <source>
        <dbReference type="EMBL" id="OBA26897.1"/>
    </source>
</evidence>
<organism evidence="2 3">
    <name type="scientific">Hanseniaspora valbyensis NRRL Y-1626</name>
    <dbReference type="NCBI Taxonomy" id="766949"/>
    <lineage>
        <taxon>Eukaryota</taxon>
        <taxon>Fungi</taxon>
        <taxon>Dikarya</taxon>
        <taxon>Ascomycota</taxon>
        <taxon>Saccharomycotina</taxon>
        <taxon>Saccharomycetes</taxon>
        <taxon>Saccharomycodales</taxon>
        <taxon>Saccharomycodaceae</taxon>
        <taxon>Hanseniaspora</taxon>
    </lineage>
</organism>
<evidence type="ECO:0000256" key="1">
    <source>
        <dbReference type="SAM" id="MobiDB-lite"/>
    </source>
</evidence>
<accession>A0A1B7TDV6</accession>
<protein>
    <submittedName>
        <fullName evidence="2">Uncharacterized protein</fullName>
    </submittedName>
</protein>
<dbReference type="AlphaFoldDB" id="A0A1B7TDV6"/>
<name>A0A1B7TDV6_9ASCO</name>
<keyword evidence="3" id="KW-1185">Reference proteome</keyword>
<reference evidence="3" key="1">
    <citation type="journal article" date="2016" name="Proc. Natl. Acad. Sci. U.S.A.">
        <title>Comparative genomics of biotechnologically important yeasts.</title>
        <authorList>
            <person name="Riley R."/>
            <person name="Haridas S."/>
            <person name="Wolfe K.H."/>
            <person name="Lopes M.R."/>
            <person name="Hittinger C.T."/>
            <person name="Goeker M."/>
            <person name="Salamov A.A."/>
            <person name="Wisecaver J.H."/>
            <person name="Long T.M."/>
            <person name="Calvey C.H."/>
            <person name="Aerts A.L."/>
            <person name="Barry K.W."/>
            <person name="Choi C."/>
            <person name="Clum A."/>
            <person name="Coughlan A.Y."/>
            <person name="Deshpande S."/>
            <person name="Douglass A.P."/>
            <person name="Hanson S.J."/>
            <person name="Klenk H.-P."/>
            <person name="LaButti K.M."/>
            <person name="Lapidus A."/>
            <person name="Lindquist E.A."/>
            <person name="Lipzen A.M."/>
            <person name="Meier-Kolthoff J.P."/>
            <person name="Ohm R.A."/>
            <person name="Otillar R.P."/>
            <person name="Pangilinan J.L."/>
            <person name="Peng Y."/>
            <person name="Rokas A."/>
            <person name="Rosa C.A."/>
            <person name="Scheuner C."/>
            <person name="Sibirny A.A."/>
            <person name="Slot J.C."/>
            <person name="Stielow J.B."/>
            <person name="Sun H."/>
            <person name="Kurtzman C.P."/>
            <person name="Blackwell M."/>
            <person name="Grigoriev I.V."/>
            <person name="Jeffries T.W."/>
        </authorList>
    </citation>
    <scope>NUCLEOTIDE SEQUENCE [LARGE SCALE GENOMIC DNA]</scope>
    <source>
        <strain evidence="3">NRRL Y-1626</strain>
    </source>
</reference>
<gene>
    <name evidence="2" type="ORF">HANVADRAFT_52685</name>
</gene>